<evidence type="ECO:0000313" key="3">
    <source>
        <dbReference type="Proteomes" id="UP000823964"/>
    </source>
</evidence>
<evidence type="ECO:0000313" key="2">
    <source>
        <dbReference type="EMBL" id="HIX20440.1"/>
    </source>
</evidence>
<comment type="caution">
    <text evidence="2">The sequence shown here is derived from an EMBL/GenBank/DDBJ whole genome shotgun (WGS) entry which is preliminary data.</text>
</comment>
<dbReference type="AlphaFoldDB" id="A0A9D1VCT5"/>
<dbReference type="Pfam" id="PF01882">
    <property type="entry name" value="DUF58"/>
    <property type="match status" value="1"/>
</dbReference>
<gene>
    <name evidence="2" type="ORF">H9862_07570</name>
</gene>
<name>A0A9D1VCT5_9BACT</name>
<dbReference type="Proteomes" id="UP000823964">
    <property type="component" value="Unassembled WGS sequence"/>
</dbReference>
<dbReference type="PANTHER" id="PTHR33608">
    <property type="entry name" value="BLL2464 PROTEIN"/>
    <property type="match status" value="1"/>
</dbReference>
<dbReference type="Gene3D" id="3.40.50.410">
    <property type="entry name" value="von Willebrand factor, type A domain"/>
    <property type="match status" value="1"/>
</dbReference>
<reference evidence="2" key="2">
    <citation type="submission" date="2021-04" db="EMBL/GenBank/DDBJ databases">
        <authorList>
            <person name="Gilroy R."/>
        </authorList>
    </citation>
    <scope>NUCLEOTIDE SEQUENCE</scope>
    <source>
        <strain evidence="2">14975</strain>
    </source>
</reference>
<dbReference type="InterPro" id="IPR002881">
    <property type="entry name" value="DUF58"/>
</dbReference>
<sequence>MDRTQQIMQKVRRIEMMARKLTTATFAGQYRSSFRGQGLDFDDFREYLPGDEPRFIDWKVTARTGTPYVRKFREEREQNLLLAVDASGSMGYASGGVKDTKLEYAALIAAVLAYSAAQNGDKVGLLRFGHQPHFYLPPAKGMKQCLRIVREIVSAPAQGSDDTVEAVADEILGTQRKSAMVFLISDFFAQPDKRAIGKLSFRHELIPVRVNDPAELELPEAGRVFLRDPETGEILAANLNAALRAKHAAAVEEHRRSWSRVFAQLGIDSLDLLTTQDFIPALRRLFAQRSRLFAR</sequence>
<feature type="domain" description="DUF58" evidence="1">
    <location>
        <begin position="43"/>
        <end position="256"/>
    </location>
</feature>
<dbReference type="EMBL" id="DXFQ01000139">
    <property type="protein sequence ID" value="HIX20440.1"/>
    <property type="molecule type" value="Genomic_DNA"/>
</dbReference>
<dbReference type="CDD" id="cd00198">
    <property type="entry name" value="vWFA"/>
    <property type="match status" value="1"/>
</dbReference>
<organism evidence="2 3">
    <name type="scientific">Candidatus Akkermansia intestinigallinarum</name>
    <dbReference type="NCBI Taxonomy" id="2838431"/>
    <lineage>
        <taxon>Bacteria</taxon>
        <taxon>Pseudomonadati</taxon>
        <taxon>Verrucomicrobiota</taxon>
        <taxon>Verrucomicrobiia</taxon>
        <taxon>Verrucomicrobiales</taxon>
        <taxon>Akkermansiaceae</taxon>
        <taxon>Akkermansia</taxon>
    </lineage>
</organism>
<reference evidence="2" key="1">
    <citation type="journal article" date="2021" name="PeerJ">
        <title>Extensive microbial diversity within the chicken gut microbiome revealed by metagenomics and culture.</title>
        <authorList>
            <person name="Gilroy R."/>
            <person name="Ravi A."/>
            <person name="Getino M."/>
            <person name="Pursley I."/>
            <person name="Horton D.L."/>
            <person name="Alikhan N.F."/>
            <person name="Baker D."/>
            <person name="Gharbi K."/>
            <person name="Hall N."/>
            <person name="Watson M."/>
            <person name="Adriaenssens E.M."/>
            <person name="Foster-Nyarko E."/>
            <person name="Jarju S."/>
            <person name="Secka A."/>
            <person name="Antonio M."/>
            <person name="Oren A."/>
            <person name="Chaudhuri R.R."/>
            <person name="La Ragione R."/>
            <person name="Hildebrand F."/>
            <person name="Pallen M.J."/>
        </authorList>
    </citation>
    <scope>NUCLEOTIDE SEQUENCE</scope>
    <source>
        <strain evidence="2">14975</strain>
    </source>
</reference>
<dbReference type="SUPFAM" id="SSF53300">
    <property type="entry name" value="vWA-like"/>
    <property type="match status" value="1"/>
</dbReference>
<evidence type="ECO:0000259" key="1">
    <source>
        <dbReference type="Pfam" id="PF01882"/>
    </source>
</evidence>
<proteinExistence type="predicted"/>
<dbReference type="PANTHER" id="PTHR33608:SF6">
    <property type="entry name" value="BLL2464 PROTEIN"/>
    <property type="match status" value="1"/>
</dbReference>
<dbReference type="InterPro" id="IPR036465">
    <property type="entry name" value="vWFA_dom_sf"/>
</dbReference>
<protein>
    <submittedName>
        <fullName evidence="2">DUF58 domain-containing protein</fullName>
    </submittedName>
</protein>
<accession>A0A9D1VCT5</accession>